<dbReference type="CDD" id="cd03257">
    <property type="entry name" value="ABC_NikE_OppD_transporters"/>
    <property type="match status" value="1"/>
</dbReference>
<dbReference type="InterPro" id="IPR017871">
    <property type="entry name" value="ABC_transporter-like_CS"/>
</dbReference>
<dbReference type="InterPro" id="IPR035906">
    <property type="entry name" value="MetI-like_sf"/>
</dbReference>
<feature type="transmembrane region" description="Helical" evidence="13">
    <location>
        <begin position="15"/>
        <end position="37"/>
    </location>
</feature>
<dbReference type="Proteomes" id="UP000319094">
    <property type="component" value="Unassembled WGS sequence"/>
</dbReference>
<evidence type="ECO:0000256" key="2">
    <source>
        <dbReference type="ARBA" id="ARBA00004202"/>
    </source>
</evidence>
<dbReference type="SUPFAM" id="SSF52540">
    <property type="entry name" value="P-loop containing nucleoside triphosphate hydrolases"/>
    <property type="match status" value="1"/>
</dbReference>
<dbReference type="GO" id="GO:0005524">
    <property type="term" value="F:ATP binding"/>
    <property type="evidence" value="ECO:0007669"/>
    <property type="project" value="UniProtKB-KW"/>
</dbReference>
<dbReference type="PANTHER" id="PTHR43297">
    <property type="entry name" value="OLIGOPEPTIDE TRANSPORT ATP-BINDING PROTEIN APPD"/>
    <property type="match status" value="1"/>
</dbReference>
<evidence type="ECO:0000259" key="14">
    <source>
        <dbReference type="PROSITE" id="PS50893"/>
    </source>
</evidence>
<keyword evidence="4 13" id="KW-0813">Transport</keyword>
<protein>
    <submittedName>
        <fullName evidence="16">ABC-type dipeptide/oligopeptide/nickel transport system ATPase component</fullName>
    </submittedName>
</protein>
<comment type="similarity">
    <text evidence="13">Belongs to the binding-protein-dependent transport system permease family.</text>
</comment>
<feature type="transmembrane region" description="Helical" evidence="13">
    <location>
        <begin position="80"/>
        <end position="104"/>
    </location>
</feature>
<dbReference type="InterPro" id="IPR050388">
    <property type="entry name" value="ABC_Ni/Peptide_Import"/>
</dbReference>
<dbReference type="InterPro" id="IPR003593">
    <property type="entry name" value="AAA+_ATPase"/>
</dbReference>
<keyword evidence="6" id="KW-0997">Cell inner membrane</keyword>
<comment type="caution">
    <text evidence="16">The sequence shown here is derived from an EMBL/GenBank/DDBJ whole genome shotgun (WGS) entry which is preliminary data.</text>
</comment>
<comment type="subcellular location">
    <subcellularLocation>
        <location evidence="13">Cell membrane</location>
        <topology evidence="13">Multi-pass membrane protein</topology>
    </subcellularLocation>
    <subcellularLocation>
        <location evidence="2">Cell membrane</location>
        <topology evidence="2">Peripheral membrane protein</topology>
    </subcellularLocation>
    <subcellularLocation>
        <location evidence="1">Membrane</location>
        <topology evidence="1">Multi-pass membrane protein</topology>
    </subcellularLocation>
</comment>
<organism evidence="16 17">
    <name type="scientific">Leucobacter komagatae</name>
    <dbReference type="NCBI Taxonomy" id="55969"/>
    <lineage>
        <taxon>Bacteria</taxon>
        <taxon>Bacillati</taxon>
        <taxon>Actinomycetota</taxon>
        <taxon>Actinomycetes</taxon>
        <taxon>Micrococcales</taxon>
        <taxon>Microbacteriaceae</taxon>
        <taxon>Leucobacter</taxon>
    </lineage>
</organism>
<evidence type="ECO:0000313" key="16">
    <source>
        <dbReference type="EMBL" id="TQL40499.1"/>
    </source>
</evidence>
<dbReference type="PROSITE" id="PS00211">
    <property type="entry name" value="ABC_TRANSPORTER_1"/>
    <property type="match status" value="1"/>
</dbReference>
<keyword evidence="9" id="KW-0067">ATP-binding</keyword>
<dbReference type="AlphaFoldDB" id="A0A542XXE6"/>
<keyword evidence="17" id="KW-1185">Reference proteome</keyword>
<evidence type="ECO:0000256" key="12">
    <source>
        <dbReference type="ARBA" id="ARBA00023136"/>
    </source>
</evidence>
<proteinExistence type="inferred from homology"/>
<feature type="domain" description="ABC transmembrane type-1" evidence="15">
    <location>
        <begin position="76"/>
        <end position="265"/>
    </location>
</feature>
<dbReference type="Pfam" id="PF00528">
    <property type="entry name" value="BPD_transp_1"/>
    <property type="match status" value="1"/>
</dbReference>
<comment type="similarity">
    <text evidence="3">Belongs to the ABC transporter superfamily.</text>
</comment>
<keyword evidence="10" id="KW-1278">Translocase</keyword>
<dbReference type="SUPFAM" id="SSF161098">
    <property type="entry name" value="MetI-like"/>
    <property type="match status" value="1"/>
</dbReference>
<evidence type="ECO:0000256" key="13">
    <source>
        <dbReference type="RuleBase" id="RU363032"/>
    </source>
</evidence>
<evidence type="ECO:0000256" key="8">
    <source>
        <dbReference type="ARBA" id="ARBA00022741"/>
    </source>
</evidence>
<sequence length="623" mass="65951">MTMTQRLLAVLRTPLGIASMVTLGALLFLAIFAPIIWGEQAAVTNASQISQPPSAEHVFGTDGSGRDILLRTLVATRLSIVMALTATIIGIVCGVVLGLMPLVLGGRAGRWLVAGINIGVAFPGLLLAIAFSVILGQSAMAASFAIAIAMMPNYGRLVHNLAASVWGRDYVSAALVLGVPKRQIVFRHVLPNIRDPLLVNATLTAGGTLLAFAGLSFLGLGVQVPQYDWGRMLNEGISRIFVTPTLALVPGMAIILAGMTFVLLGEVLNRTLRTGVQRNLSSRLLKKLKLSRAENAAEVKRRGENIATDASSDTVLSVRGLKVFAPQGGTSLRPLVDGVSFDVGRGEIVGVVGESGSGKSLTLMSIAGLLEAPLHVTSRSASFDGEDLVLSEEGHPRSLDHHFGTKLAMVFQDPMSSLNPALHVGTQVAESGLLHLDMSKAEAKDAAIERLNAVKIPDAERRYSQYPHEYSGGMRQRAMIAAGLMGKPSLILADEPTTALDVTVQAGILKLLKQINEEDGTAIMFVSHDIAVVTSLCTRVLVMYRGRIVEDISSEELRNGNAAHPYTQALMATVPTMESPRGEAMASIPDDADFSGTSPIGVIEAVMPPTGAVRLIDFEGALK</sequence>
<reference evidence="16 17" key="1">
    <citation type="submission" date="2019-06" db="EMBL/GenBank/DDBJ databases">
        <title>Sequencing the genomes of 1000 actinobacteria strains.</title>
        <authorList>
            <person name="Klenk H.-P."/>
        </authorList>
    </citation>
    <scope>NUCLEOTIDE SEQUENCE [LARGE SCALE GENOMIC DNA]</scope>
    <source>
        <strain evidence="16 17">DSM 8803</strain>
    </source>
</reference>
<dbReference type="PANTHER" id="PTHR43297:SF14">
    <property type="entry name" value="ATPASE AAA-TYPE CORE DOMAIN-CONTAINING PROTEIN"/>
    <property type="match status" value="1"/>
</dbReference>
<feature type="transmembrane region" description="Helical" evidence="13">
    <location>
        <begin position="197"/>
        <end position="220"/>
    </location>
</feature>
<keyword evidence="5" id="KW-1003">Cell membrane</keyword>
<dbReference type="SMART" id="SM00382">
    <property type="entry name" value="AAA"/>
    <property type="match status" value="1"/>
</dbReference>
<name>A0A542XXE6_9MICO</name>
<dbReference type="RefSeq" id="WP_211359196.1">
    <property type="nucleotide sequence ID" value="NZ_BAAAUY010000023.1"/>
</dbReference>
<dbReference type="CDD" id="cd06261">
    <property type="entry name" value="TM_PBP2"/>
    <property type="match status" value="1"/>
</dbReference>
<evidence type="ECO:0000256" key="11">
    <source>
        <dbReference type="ARBA" id="ARBA00022989"/>
    </source>
</evidence>
<accession>A0A542XXE6</accession>
<dbReference type="GO" id="GO:0055085">
    <property type="term" value="P:transmembrane transport"/>
    <property type="evidence" value="ECO:0007669"/>
    <property type="project" value="InterPro"/>
</dbReference>
<evidence type="ECO:0000256" key="7">
    <source>
        <dbReference type="ARBA" id="ARBA00022692"/>
    </source>
</evidence>
<dbReference type="GO" id="GO:0005886">
    <property type="term" value="C:plasma membrane"/>
    <property type="evidence" value="ECO:0007669"/>
    <property type="project" value="UniProtKB-SubCell"/>
</dbReference>
<keyword evidence="8" id="KW-0547">Nucleotide-binding</keyword>
<dbReference type="Gene3D" id="1.10.3720.10">
    <property type="entry name" value="MetI-like"/>
    <property type="match status" value="1"/>
</dbReference>
<dbReference type="EMBL" id="VFON01000002">
    <property type="protein sequence ID" value="TQL40499.1"/>
    <property type="molecule type" value="Genomic_DNA"/>
</dbReference>
<keyword evidence="12 13" id="KW-0472">Membrane</keyword>
<evidence type="ECO:0000256" key="3">
    <source>
        <dbReference type="ARBA" id="ARBA00005417"/>
    </source>
</evidence>
<evidence type="ECO:0000313" key="17">
    <source>
        <dbReference type="Proteomes" id="UP000319094"/>
    </source>
</evidence>
<evidence type="ECO:0000256" key="9">
    <source>
        <dbReference type="ARBA" id="ARBA00022840"/>
    </source>
</evidence>
<dbReference type="PROSITE" id="PS50893">
    <property type="entry name" value="ABC_TRANSPORTER_2"/>
    <property type="match status" value="1"/>
</dbReference>
<dbReference type="Gene3D" id="3.40.50.300">
    <property type="entry name" value="P-loop containing nucleotide triphosphate hydrolases"/>
    <property type="match status" value="1"/>
</dbReference>
<feature type="domain" description="ABC transporter" evidence="14">
    <location>
        <begin position="318"/>
        <end position="570"/>
    </location>
</feature>
<dbReference type="InterPro" id="IPR000515">
    <property type="entry name" value="MetI-like"/>
</dbReference>
<evidence type="ECO:0000256" key="4">
    <source>
        <dbReference type="ARBA" id="ARBA00022448"/>
    </source>
</evidence>
<keyword evidence="7 13" id="KW-0812">Transmembrane</keyword>
<evidence type="ECO:0000256" key="5">
    <source>
        <dbReference type="ARBA" id="ARBA00022475"/>
    </source>
</evidence>
<evidence type="ECO:0000256" key="1">
    <source>
        <dbReference type="ARBA" id="ARBA00004141"/>
    </source>
</evidence>
<feature type="transmembrane region" description="Helical" evidence="13">
    <location>
        <begin position="240"/>
        <end position="264"/>
    </location>
</feature>
<evidence type="ECO:0000256" key="6">
    <source>
        <dbReference type="ARBA" id="ARBA00022519"/>
    </source>
</evidence>
<dbReference type="PROSITE" id="PS50928">
    <property type="entry name" value="ABC_TM1"/>
    <property type="match status" value="1"/>
</dbReference>
<keyword evidence="11 13" id="KW-1133">Transmembrane helix</keyword>
<dbReference type="GO" id="GO:0016887">
    <property type="term" value="F:ATP hydrolysis activity"/>
    <property type="evidence" value="ECO:0007669"/>
    <property type="project" value="InterPro"/>
</dbReference>
<dbReference type="Pfam" id="PF00005">
    <property type="entry name" value="ABC_tran"/>
    <property type="match status" value="1"/>
</dbReference>
<dbReference type="InterPro" id="IPR003439">
    <property type="entry name" value="ABC_transporter-like_ATP-bd"/>
</dbReference>
<dbReference type="InterPro" id="IPR027417">
    <property type="entry name" value="P-loop_NTPase"/>
</dbReference>
<evidence type="ECO:0000256" key="10">
    <source>
        <dbReference type="ARBA" id="ARBA00022967"/>
    </source>
</evidence>
<evidence type="ECO:0000259" key="15">
    <source>
        <dbReference type="PROSITE" id="PS50928"/>
    </source>
</evidence>
<gene>
    <name evidence="16" type="ORF">FB468_3020</name>
</gene>